<dbReference type="Gene3D" id="3.90.640.10">
    <property type="entry name" value="Actin, Chain A, domain 4"/>
    <property type="match status" value="1"/>
</dbReference>
<dbReference type="EMBL" id="QLMJ01000009">
    <property type="protein sequence ID" value="RAK35753.1"/>
    <property type="molecule type" value="Genomic_DNA"/>
</dbReference>
<accession>A0A327ZAX0</accession>
<dbReference type="RefSeq" id="WP_111650751.1">
    <property type="nucleotide sequence ID" value="NZ_JACHWI010000006.1"/>
</dbReference>
<keyword evidence="3" id="KW-1185">Reference proteome</keyword>
<dbReference type="SUPFAM" id="SSF53067">
    <property type="entry name" value="Actin-like ATPase domain"/>
    <property type="match status" value="1"/>
</dbReference>
<dbReference type="AlphaFoldDB" id="A0A327ZAX0"/>
<organism evidence="2 3">
    <name type="scientific">Actinoplanes lutulentus</name>
    <dbReference type="NCBI Taxonomy" id="1287878"/>
    <lineage>
        <taxon>Bacteria</taxon>
        <taxon>Bacillati</taxon>
        <taxon>Actinomycetota</taxon>
        <taxon>Actinomycetes</taxon>
        <taxon>Micromonosporales</taxon>
        <taxon>Micromonosporaceae</taxon>
        <taxon>Actinoplanes</taxon>
    </lineage>
</organism>
<dbReference type="OrthoDB" id="9760742at2"/>
<reference evidence="2 3" key="1">
    <citation type="submission" date="2018-06" db="EMBL/GenBank/DDBJ databases">
        <title>Genomic Encyclopedia of Type Strains, Phase III (KMG-III): the genomes of soil and plant-associated and newly described type strains.</title>
        <authorList>
            <person name="Whitman W."/>
        </authorList>
    </citation>
    <scope>NUCLEOTIDE SEQUENCE [LARGE SCALE GENOMIC DNA]</scope>
    <source>
        <strain evidence="2 3">CGMCC 4.7090</strain>
    </source>
</reference>
<proteinExistence type="predicted"/>
<dbReference type="Gene3D" id="3.30.420.40">
    <property type="match status" value="2"/>
</dbReference>
<evidence type="ECO:0000313" key="2">
    <source>
        <dbReference type="EMBL" id="RAK35753.1"/>
    </source>
</evidence>
<comment type="caution">
    <text evidence="2">The sequence shown here is derived from an EMBL/GenBank/DDBJ whole genome shotgun (WGS) entry which is preliminary data.</text>
</comment>
<protein>
    <submittedName>
        <fullName evidence="2">Virulence factor SrfB</fullName>
    </submittedName>
</protein>
<name>A0A327ZAX0_9ACTN</name>
<feature type="region of interest" description="Disordered" evidence="1">
    <location>
        <begin position="1"/>
        <end position="22"/>
    </location>
</feature>
<evidence type="ECO:0000256" key="1">
    <source>
        <dbReference type="SAM" id="MobiDB-lite"/>
    </source>
</evidence>
<gene>
    <name evidence="2" type="ORF">B0I29_109227</name>
</gene>
<feature type="compositionally biased region" description="Basic and acidic residues" evidence="1">
    <location>
        <begin position="960"/>
        <end position="973"/>
    </location>
</feature>
<dbReference type="InterPro" id="IPR043129">
    <property type="entry name" value="ATPase_NBD"/>
</dbReference>
<feature type="region of interest" description="Disordered" evidence="1">
    <location>
        <begin position="950"/>
        <end position="973"/>
    </location>
</feature>
<sequence length="973" mass="105766">MTDDFTTPAPDRSIRPARRRIRDRRHGGLAAVDFGTTNSTVTLYDPNLPPPVVPIPADQRAALSRAVVRLLRGEPLAEEVGEPSVAQCRAEWETLRTRLGGELAGSAGGTPRNLAEAVHAEESAHHALLYDVLLALEAAQAGGTAPFAAWLADQLHRCYDEAFETPALEHYSLFPVRLDNATDQDEVPSRLDVTAVEPELRVRLGRPLGDGSTLATLRGLKHHLDKSDFRLPLRDGTHAVDLEPLLGGAFGFLLDRTDEFTQAHPDRLEDAPIDHVVVTYPTMAPPAVRRRLEHVITALLGVGEVDLRYDEAIAAALFFLMRDLGANQTTGVEALRARFRAKNGDERHRTENTLVVDVGGGTTDIALITTNLYDQTPELPGAAPGSTGRYYRLVPKLRGTSGRSRRGGDFLTLQVFHLIKAMIADHLLTLEHPGGVSFPDEPETWADWQHQITAELDSTYRTGDGQYQPGSLVAQARTALQQDTSVPDPAGGQRSRDNVERVVGTRTAGRPATEVTAAREKAFYQLWDLAETAKIQVAPDQPFALRAEVVEDVARAVVAVPASVPPGFGSRLPALTYADFVAVGEPMLVEISRLAAALARTRLDAGERLDRVILTGKASQLGLAARVVARELTTGQGMDNGPVQVVVERTYAKNAASMGAAWAASMSSLGTSEPDEQLLRQGATEVSIEVDNLLLDLPCTLSMRGLSDQNRVLLRAGTAFREQPGGRLRAFAPIGRLPDRLVIVREVDGGQPLPWGVFRWSDLDVRLGEQTPGVRLDRQVWRNQINCGIEVDGGLDVNLLLWRDKQPYHLVGRSVPSLRVPEGEEGPDPLDLDRLAGRIHVAGAAPARPALGCGEPPGRERFADEDGTVRTALLSRVPLPPPDEDGRWAFLIQDDQGRQRLLGRLPAEPGPLIPHLVSLDADGVIRVHAGDPPLWTTDSPVDVEHRPGVVYRHPLGTPKAENDDHDNPFDGTH</sequence>
<evidence type="ECO:0000313" key="3">
    <source>
        <dbReference type="Proteomes" id="UP000249341"/>
    </source>
</evidence>
<dbReference type="Proteomes" id="UP000249341">
    <property type="component" value="Unassembled WGS sequence"/>
</dbReference>